<evidence type="ECO:0000313" key="10">
    <source>
        <dbReference type="EMBL" id="ROR82637.1"/>
    </source>
</evidence>
<organism evidence="10 11">
    <name type="scientific">Plantibacter flavus</name>
    <dbReference type="NCBI Taxonomy" id="150123"/>
    <lineage>
        <taxon>Bacteria</taxon>
        <taxon>Bacillati</taxon>
        <taxon>Actinomycetota</taxon>
        <taxon>Actinomycetes</taxon>
        <taxon>Micrococcales</taxon>
        <taxon>Microbacteriaceae</taxon>
        <taxon>Plantibacter</taxon>
    </lineage>
</organism>
<dbReference type="EC" id="2.7.13.3" evidence="3"/>
<sequence>MPRWIEGTERHPRLGLLSRSQGPLALGVGIVTAIVGTTSPAVLRVTELQLAWAVMGLALVATLVLPWERIARPWALTLVSADLAVVGFVNHAVSPVLGASIVLLAFPVLWLSYSFGRLGVVLALVGSVLVIWLPSLLYGEAPESARDRSELVALTLLLVLVILAVGLQSQRFERAQASVRAEGEAKVEALERQNRLAVMLRTVADEVNVGLVFFDEHGDQILNNRLAVELATLAGYDASTGGARFIWAADGVTPLATEDQPVVRVLDGQDVRDFFYWVGPPGKQRALVANGRPVSGADGEPNGALLVGQDVTELTEAVRMRTESLTSLSHELRTPLTSILGYLDMLDDDTDVAPRVQAQLAVIRRSADHLGRLAEQFLAASAPHLEITDEPVDLSAIVLEAADERRRLGLPDGVELRTAAVPTLQLVGDRARLRELLSIMLDNAVTYTRAGEIFLSVRSDGVDAIVRVTDTGIGIPTDELARVFERFHRAGNVREETIRGSGLGLTIARSIAQAHRGTIEAFATGDPGTTFIVRLPLARRSRSVG</sequence>
<dbReference type="InterPro" id="IPR036890">
    <property type="entry name" value="HATPase_C_sf"/>
</dbReference>
<dbReference type="EMBL" id="RKHL01000001">
    <property type="protein sequence ID" value="ROR82637.1"/>
    <property type="molecule type" value="Genomic_DNA"/>
</dbReference>
<dbReference type="GO" id="GO:0005886">
    <property type="term" value="C:plasma membrane"/>
    <property type="evidence" value="ECO:0007669"/>
    <property type="project" value="UniProtKB-SubCell"/>
</dbReference>
<keyword evidence="5" id="KW-0808">Transferase</keyword>
<dbReference type="PRINTS" id="PR00344">
    <property type="entry name" value="BCTRLSENSOR"/>
</dbReference>
<dbReference type="PANTHER" id="PTHR43711">
    <property type="entry name" value="TWO-COMPONENT HISTIDINE KINASE"/>
    <property type="match status" value="1"/>
</dbReference>
<dbReference type="SUPFAM" id="SSF55785">
    <property type="entry name" value="PYP-like sensor domain (PAS domain)"/>
    <property type="match status" value="1"/>
</dbReference>
<feature type="transmembrane region" description="Helical" evidence="8">
    <location>
        <begin position="96"/>
        <end position="113"/>
    </location>
</feature>
<dbReference type="InterPro" id="IPR005467">
    <property type="entry name" value="His_kinase_dom"/>
</dbReference>
<feature type="transmembrane region" description="Helical" evidence="8">
    <location>
        <begin position="151"/>
        <end position="169"/>
    </location>
</feature>
<dbReference type="Gene3D" id="3.30.565.10">
    <property type="entry name" value="Histidine kinase-like ATPase, C-terminal domain"/>
    <property type="match status" value="1"/>
</dbReference>
<dbReference type="SMART" id="SM00387">
    <property type="entry name" value="HATPase_c"/>
    <property type="match status" value="1"/>
</dbReference>
<protein>
    <recommendedName>
        <fullName evidence="3">histidine kinase</fullName>
        <ecNumber evidence="3">2.7.13.3</ecNumber>
    </recommendedName>
</protein>
<evidence type="ECO:0000256" key="3">
    <source>
        <dbReference type="ARBA" id="ARBA00012438"/>
    </source>
</evidence>
<evidence type="ECO:0000256" key="5">
    <source>
        <dbReference type="ARBA" id="ARBA00022679"/>
    </source>
</evidence>
<dbReference type="Pfam" id="PF02518">
    <property type="entry name" value="HATPase_c"/>
    <property type="match status" value="1"/>
</dbReference>
<dbReference type="CDD" id="cd00082">
    <property type="entry name" value="HisKA"/>
    <property type="match status" value="1"/>
</dbReference>
<feature type="transmembrane region" description="Helical" evidence="8">
    <location>
        <begin position="119"/>
        <end position="139"/>
    </location>
</feature>
<feature type="domain" description="Histidine kinase" evidence="9">
    <location>
        <begin position="327"/>
        <end position="539"/>
    </location>
</feature>
<dbReference type="SMART" id="SM00388">
    <property type="entry name" value="HisKA"/>
    <property type="match status" value="1"/>
</dbReference>
<evidence type="ECO:0000256" key="7">
    <source>
        <dbReference type="ARBA" id="ARBA00023012"/>
    </source>
</evidence>
<reference evidence="10 11" key="1">
    <citation type="submission" date="2018-11" db="EMBL/GenBank/DDBJ databases">
        <title>Sequencing the genomes of 1000 actinobacteria strains.</title>
        <authorList>
            <person name="Klenk H.-P."/>
        </authorList>
    </citation>
    <scope>NUCLEOTIDE SEQUENCE [LARGE SCALE GENOMIC DNA]</scope>
    <source>
        <strain evidence="10 11">DSM 14012</strain>
    </source>
</reference>
<evidence type="ECO:0000256" key="8">
    <source>
        <dbReference type="SAM" id="Phobius"/>
    </source>
</evidence>
<dbReference type="GO" id="GO:0000155">
    <property type="term" value="F:phosphorelay sensor kinase activity"/>
    <property type="evidence" value="ECO:0007669"/>
    <property type="project" value="InterPro"/>
</dbReference>
<evidence type="ECO:0000256" key="4">
    <source>
        <dbReference type="ARBA" id="ARBA00022553"/>
    </source>
</evidence>
<dbReference type="PROSITE" id="PS50109">
    <property type="entry name" value="HIS_KIN"/>
    <property type="match status" value="1"/>
</dbReference>
<keyword evidence="7" id="KW-0902">Two-component regulatory system</keyword>
<keyword evidence="4" id="KW-0597">Phosphoprotein</keyword>
<dbReference type="InterPro" id="IPR013656">
    <property type="entry name" value="PAS_4"/>
</dbReference>
<comment type="subcellular location">
    <subcellularLocation>
        <location evidence="2">Cell membrane</location>
    </subcellularLocation>
</comment>
<dbReference type="Pfam" id="PF08448">
    <property type="entry name" value="PAS_4"/>
    <property type="match status" value="1"/>
</dbReference>
<feature type="transmembrane region" description="Helical" evidence="8">
    <location>
        <begin position="50"/>
        <end position="67"/>
    </location>
</feature>
<dbReference type="SUPFAM" id="SSF55874">
    <property type="entry name" value="ATPase domain of HSP90 chaperone/DNA topoisomerase II/histidine kinase"/>
    <property type="match status" value="1"/>
</dbReference>
<keyword evidence="11" id="KW-1185">Reference proteome</keyword>
<dbReference type="InterPro" id="IPR050736">
    <property type="entry name" value="Sensor_HK_Regulatory"/>
</dbReference>
<dbReference type="Pfam" id="PF00512">
    <property type="entry name" value="HisKA"/>
    <property type="match status" value="1"/>
</dbReference>
<dbReference type="Gene3D" id="1.10.287.130">
    <property type="match status" value="1"/>
</dbReference>
<evidence type="ECO:0000256" key="2">
    <source>
        <dbReference type="ARBA" id="ARBA00004236"/>
    </source>
</evidence>
<dbReference type="RefSeq" id="WP_085512396.1">
    <property type="nucleotide sequence ID" value="NZ_FXAP01000004.1"/>
</dbReference>
<feature type="transmembrane region" description="Helical" evidence="8">
    <location>
        <begin position="24"/>
        <end position="43"/>
    </location>
</feature>
<dbReference type="SUPFAM" id="SSF47384">
    <property type="entry name" value="Homodimeric domain of signal transducing histidine kinase"/>
    <property type="match status" value="1"/>
</dbReference>
<evidence type="ECO:0000259" key="9">
    <source>
        <dbReference type="PROSITE" id="PS50109"/>
    </source>
</evidence>
<name>A0A3N2C541_9MICO</name>
<keyword evidence="8" id="KW-1133">Transmembrane helix</keyword>
<dbReference type="InterPro" id="IPR004358">
    <property type="entry name" value="Sig_transdc_His_kin-like_C"/>
</dbReference>
<keyword evidence="6" id="KW-0418">Kinase</keyword>
<accession>A0A3N2C541</accession>
<evidence type="ECO:0000256" key="6">
    <source>
        <dbReference type="ARBA" id="ARBA00022777"/>
    </source>
</evidence>
<dbReference type="InterPro" id="IPR003594">
    <property type="entry name" value="HATPase_dom"/>
</dbReference>
<dbReference type="InterPro" id="IPR003661">
    <property type="entry name" value="HisK_dim/P_dom"/>
</dbReference>
<keyword evidence="8" id="KW-0472">Membrane</keyword>
<dbReference type="Gene3D" id="3.30.450.20">
    <property type="entry name" value="PAS domain"/>
    <property type="match status" value="1"/>
</dbReference>
<dbReference type="PANTHER" id="PTHR43711:SF26">
    <property type="entry name" value="SENSOR HISTIDINE KINASE RCSC"/>
    <property type="match status" value="1"/>
</dbReference>
<dbReference type="InterPro" id="IPR036097">
    <property type="entry name" value="HisK_dim/P_sf"/>
</dbReference>
<dbReference type="InterPro" id="IPR035965">
    <property type="entry name" value="PAS-like_dom_sf"/>
</dbReference>
<dbReference type="AlphaFoldDB" id="A0A3N2C541"/>
<keyword evidence="8" id="KW-0812">Transmembrane</keyword>
<comment type="caution">
    <text evidence="10">The sequence shown here is derived from an EMBL/GenBank/DDBJ whole genome shotgun (WGS) entry which is preliminary data.</text>
</comment>
<evidence type="ECO:0000256" key="1">
    <source>
        <dbReference type="ARBA" id="ARBA00000085"/>
    </source>
</evidence>
<dbReference type="Proteomes" id="UP000266915">
    <property type="component" value="Unassembled WGS sequence"/>
</dbReference>
<dbReference type="CDD" id="cd00075">
    <property type="entry name" value="HATPase"/>
    <property type="match status" value="1"/>
</dbReference>
<gene>
    <name evidence="10" type="ORF">EDD42_2729</name>
</gene>
<evidence type="ECO:0000313" key="11">
    <source>
        <dbReference type="Proteomes" id="UP000266915"/>
    </source>
</evidence>
<comment type="catalytic activity">
    <reaction evidence="1">
        <text>ATP + protein L-histidine = ADP + protein N-phospho-L-histidine.</text>
        <dbReference type="EC" id="2.7.13.3"/>
    </reaction>
</comment>
<proteinExistence type="predicted"/>